<dbReference type="Gene3D" id="1.10.150.20">
    <property type="entry name" value="5' to 3' exonuclease, C-terminal subdomain"/>
    <property type="match status" value="1"/>
</dbReference>
<dbReference type="InterPro" id="IPR017961">
    <property type="entry name" value="DNA_pol_Y-fam_little_finger"/>
</dbReference>
<dbReference type="EMBL" id="JBGMEH010000003">
    <property type="protein sequence ID" value="MFO3715999.1"/>
    <property type="molecule type" value="Genomic_DNA"/>
</dbReference>
<comment type="catalytic activity">
    <reaction evidence="2">
        <text>DNA(n) + a 2'-deoxyribonucleoside 5'-triphosphate = DNA(n+1) + diphosphate</text>
        <dbReference type="Rhea" id="RHEA:22508"/>
        <dbReference type="Rhea" id="RHEA-COMP:17339"/>
        <dbReference type="Rhea" id="RHEA-COMP:17340"/>
        <dbReference type="ChEBI" id="CHEBI:33019"/>
        <dbReference type="ChEBI" id="CHEBI:61560"/>
        <dbReference type="ChEBI" id="CHEBI:173112"/>
        <dbReference type="EC" id="2.7.7.7"/>
    </reaction>
</comment>
<comment type="similarity">
    <text evidence="1 2">Belongs to the DNA polymerase type-Y family.</text>
</comment>
<dbReference type="NCBIfam" id="NF010731">
    <property type="entry name" value="PRK14133.1"/>
    <property type="match status" value="1"/>
</dbReference>
<dbReference type="Gene3D" id="3.30.1490.100">
    <property type="entry name" value="DNA polymerase, Y-family, little finger domain"/>
    <property type="match status" value="1"/>
</dbReference>
<dbReference type="HAMAP" id="MF_01113">
    <property type="entry name" value="DNApol_IV"/>
    <property type="match status" value="1"/>
</dbReference>
<evidence type="ECO:0000256" key="1">
    <source>
        <dbReference type="ARBA" id="ARBA00010945"/>
    </source>
</evidence>
<keyword evidence="2" id="KW-0239">DNA-directed DNA polymerase</keyword>
<evidence type="ECO:0000259" key="3">
    <source>
        <dbReference type="PROSITE" id="PS50173"/>
    </source>
</evidence>
<keyword evidence="2" id="KW-0238">DNA-binding</keyword>
<dbReference type="RefSeq" id="WP_394020148.1">
    <property type="nucleotide sequence ID" value="NZ_JBGMEH010000003.1"/>
</dbReference>
<keyword evidence="2 4" id="KW-0808">Transferase</keyword>
<sequence length="344" mass="39673">MNNILHIDCDAFYASCEEIRNPKLKNYPLAVGGLTNKSIITTANYKAREYGLHSAMPVFIAKELCPHVILVPVDHPYYRKKSEEVFTIIKKYAKNFEQVSIDEAYLEVDNKNPYALARHIQDEVYKKTQINVSIGISYNKFLAKLASDWNKPHGLKEINKEDVPDILLDFDIKKVHGLGKHGVEKLNTIGIYTIRDLLRLDEEFLIDLFGKQGSYIYGVIRGEDKREINPSRVRKSLGRERTFRKNTNDINILNNYLKEIAEKIEFDLANKDLQGKTVNLKLKNSDFKTTTRAITFQEPIYKKENIYEAASDLLNEVYKGEYIRLIGISLSKLSNRNSNQLSFL</sequence>
<dbReference type="PANTHER" id="PTHR11076:SF33">
    <property type="entry name" value="DNA POLYMERASE KAPPA"/>
    <property type="match status" value="1"/>
</dbReference>
<evidence type="ECO:0000313" key="4">
    <source>
        <dbReference type="EMBL" id="MFO3715999.1"/>
    </source>
</evidence>
<dbReference type="InterPro" id="IPR043128">
    <property type="entry name" value="Rev_trsase/Diguanyl_cyclase"/>
</dbReference>
<dbReference type="PANTHER" id="PTHR11076">
    <property type="entry name" value="DNA REPAIR POLYMERASE UMUC / TRANSFERASE FAMILY MEMBER"/>
    <property type="match status" value="1"/>
</dbReference>
<evidence type="ECO:0000256" key="2">
    <source>
        <dbReference type="HAMAP-Rule" id="MF_01113"/>
    </source>
</evidence>
<feature type="site" description="Substrate discrimination" evidence="2">
    <location>
        <position position="13"/>
    </location>
</feature>
<comment type="caution">
    <text evidence="4">The sequence shown here is derived from an EMBL/GenBank/DDBJ whole genome shotgun (WGS) entry which is preliminary data.</text>
</comment>
<dbReference type="InterPro" id="IPR001126">
    <property type="entry name" value="UmuC"/>
</dbReference>
<dbReference type="InterPro" id="IPR022880">
    <property type="entry name" value="DNApol_IV"/>
</dbReference>
<reference evidence="4 5" key="1">
    <citation type="journal article" date="2025" name="Anaerobe">
        <title>Description of Anaerococcus kampingiae sp. nov., Anaerococcus groningensis sp. nov., Anaerococcus martiniensis sp. nov., and Anaerococcus cruorum sp. nov., isolated from human clinical specimens.</title>
        <authorList>
            <person name="Boiten K.E."/>
            <person name="Meijer J."/>
            <person name="van Wezel E.M."/>
            <person name="Veloo A.C.M."/>
        </authorList>
    </citation>
    <scope>NUCLEOTIDE SEQUENCE [LARGE SCALE GENOMIC DNA]</scope>
    <source>
        <strain evidence="4 5">ENR1039</strain>
    </source>
</reference>
<keyword evidence="2" id="KW-0963">Cytoplasm</keyword>
<dbReference type="CDD" id="cd03586">
    <property type="entry name" value="PolY_Pol_IV_kappa"/>
    <property type="match status" value="1"/>
</dbReference>
<accession>A0ABW9MVY9</accession>
<comment type="subcellular location">
    <subcellularLocation>
        <location evidence="2">Cytoplasm</location>
    </subcellularLocation>
</comment>
<dbReference type="NCBIfam" id="NF002677">
    <property type="entry name" value="PRK02406.1"/>
    <property type="match status" value="1"/>
</dbReference>
<dbReference type="GO" id="GO:0003887">
    <property type="term" value="F:DNA-directed DNA polymerase activity"/>
    <property type="evidence" value="ECO:0007669"/>
    <property type="project" value="UniProtKB-EC"/>
</dbReference>
<feature type="binding site" evidence="2">
    <location>
        <position position="102"/>
    </location>
    <ligand>
        <name>Mg(2+)</name>
        <dbReference type="ChEBI" id="CHEBI:18420"/>
    </ligand>
</feature>
<dbReference type="Pfam" id="PF11799">
    <property type="entry name" value="IMS_C"/>
    <property type="match status" value="1"/>
</dbReference>
<dbReference type="InterPro" id="IPR043502">
    <property type="entry name" value="DNA/RNA_pol_sf"/>
</dbReference>
<dbReference type="PROSITE" id="PS50173">
    <property type="entry name" value="UMUC"/>
    <property type="match status" value="1"/>
</dbReference>
<dbReference type="EC" id="2.7.7.7" evidence="2"/>
<keyword evidence="2" id="KW-0479">Metal-binding</keyword>
<name>A0ABW9MVY9_9FIRM</name>
<gene>
    <name evidence="2" type="primary">dinB</name>
    <name evidence="4" type="ORF">ACCQ40_04240</name>
</gene>
<feature type="active site" evidence="2">
    <location>
        <position position="103"/>
    </location>
</feature>
<dbReference type="Gene3D" id="3.40.1170.60">
    <property type="match status" value="1"/>
</dbReference>
<comment type="function">
    <text evidence="2">Poorly processive, error-prone DNA polymerase involved in untargeted mutagenesis. Copies undamaged DNA at stalled replication forks, which arise in vivo from mismatched or misaligned primer ends. These misaligned primers can be extended by PolIV. Exhibits no 3'-5' exonuclease (proofreading) activity. May be involved in translesional synthesis, in conjunction with the beta clamp from PolIII.</text>
</comment>
<protein>
    <recommendedName>
        <fullName evidence="2">DNA polymerase IV</fullName>
        <shortName evidence="2">Pol IV</shortName>
        <ecNumber evidence="2">2.7.7.7</ecNumber>
    </recommendedName>
</protein>
<organism evidence="4 5">
    <name type="scientific">Anaerococcus cruorum</name>
    <dbReference type="NCBI Taxonomy" id="3115617"/>
    <lineage>
        <taxon>Bacteria</taxon>
        <taxon>Bacillati</taxon>
        <taxon>Bacillota</taxon>
        <taxon>Tissierellia</taxon>
        <taxon>Tissierellales</taxon>
        <taxon>Peptoniphilaceae</taxon>
        <taxon>Anaerococcus</taxon>
    </lineage>
</organism>
<dbReference type="InterPro" id="IPR036775">
    <property type="entry name" value="DNA_pol_Y-fam_lit_finger_sf"/>
</dbReference>
<evidence type="ECO:0000313" key="5">
    <source>
        <dbReference type="Proteomes" id="UP001638015"/>
    </source>
</evidence>
<feature type="domain" description="UmuC" evidence="3">
    <location>
        <begin position="4"/>
        <end position="179"/>
    </location>
</feature>
<dbReference type="InterPro" id="IPR050116">
    <property type="entry name" value="DNA_polymerase-Y"/>
</dbReference>
<keyword evidence="2" id="KW-0235">DNA replication</keyword>
<comment type="subunit">
    <text evidence="2">Monomer.</text>
</comment>
<dbReference type="Proteomes" id="UP001638015">
    <property type="component" value="Unassembled WGS sequence"/>
</dbReference>
<keyword evidence="2" id="KW-0234">DNA repair</keyword>
<comment type="cofactor">
    <cofactor evidence="2">
        <name>Mg(2+)</name>
        <dbReference type="ChEBI" id="CHEBI:18420"/>
    </cofactor>
    <text evidence="2">Binds 2 magnesium ions per subunit.</text>
</comment>
<keyword evidence="5" id="KW-1185">Reference proteome</keyword>
<keyword evidence="2" id="KW-0227">DNA damage</keyword>
<dbReference type="Pfam" id="PF00817">
    <property type="entry name" value="IMS"/>
    <property type="match status" value="1"/>
</dbReference>
<keyword evidence="2" id="KW-0515">Mutator protein</keyword>
<feature type="binding site" evidence="2">
    <location>
        <position position="8"/>
    </location>
    <ligand>
        <name>Mg(2+)</name>
        <dbReference type="ChEBI" id="CHEBI:18420"/>
    </ligand>
</feature>
<keyword evidence="2" id="KW-0460">Magnesium</keyword>
<dbReference type="Gene3D" id="3.30.70.270">
    <property type="match status" value="1"/>
</dbReference>
<dbReference type="SUPFAM" id="SSF56672">
    <property type="entry name" value="DNA/RNA polymerases"/>
    <property type="match status" value="1"/>
</dbReference>
<dbReference type="SUPFAM" id="SSF100879">
    <property type="entry name" value="Lesion bypass DNA polymerase (Y-family), little finger domain"/>
    <property type="match status" value="1"/>
</dbReference>
<proteinExistence type="inferred from homology"/>
<keyword evidence="2 4" id="KW-0548">Nucleotidyltransferase</keyword>